<feature type="region of interest" description="Disordered" evidence="1">
    <location>
        <begin position="1"/>
        <end position="37"/>
    </location>
</feature>
<dbReference type="InterPro" id="IPR013226">
    <property type="entry name" value="Pal1"/>
</dbReference>
<name>A0A109UY32_9SACH</name>
<dbReference type="OrthoDB" id="5352132at2759"/>
<dbReference type="Proteomes" id="UP000243052">
    <property type="component" value="Chromosome ii"/>
</dbReference>
<dbReference type="PANTHER" id="PTHR28307">
    <property type="entry name" value="PROTEIN PAL1"/>
    <property type="match status" value="1"/>
</dbReference>
<dbReference type="GO" id="GO:0005737">
    <property type="term" value="C:cytoplasm"/>
    <property type="evidence" value="ECO:0007669"/>
    <property type="project" value="TreeGrafter"/>
</dbReference>
<feature type="compositionally biased region" description="Low complexity" evidence="1">
    <location>
        <begin position="13"/>
        <end position="24"/>
    </location>
</feature>
<sequence>MLRDTSSSLTPTSSRNARRISNNNPFRGISTEAGGLLEKDQSDLGFNSWVLGNRGSSKADKVEELMTGIGVEDNNVKNDVANSSHSDKRDYRMRKPPMRPASNNPFLDDLESGSSSKTYDFTEEAQNWKKDTNGYERPETITRERGERYRSAREEKEDLRRAYMEERKVSDRHCHEEDLPPSYEEVAGSKQRYSRKEKLPGRFTGASSDVKSQKLAHGQVSSRSTGRSRTSGPHHPGERSEKKSHHYRATGDRKQHSSSTKDKNGSTKHVPENVDTIDKLDVTGLFGGAFHHDGPFDACTPHRNQNKKVAPVLAFPKDGPNSTLTGVTTAPSARGQVFGIEVDDDSYLYHSIKTSKIAGSSASTLSDGIPKQNVTQFDAKNKADLVHGPTTQGLGSTTFLDGAPAAPAAIEDMNKHSTIGRKKSLNQRLTKGISGDSERRSNLKLTNTHPGHVDFDSGGKGEDDDNDYDNVRGDQDTKKALSGNKFLRRVKSLKVSRRG</sequence>
<dbReference type="AlphaFoldDB" id="A0A109UY32"/>
<gene>
    <name evidence="2" type="ORF">AW171_hschr21070</name>
</gene>
<feature type="compositionally biased region" description="Basic and acidic residues" evidence="1">
    <location>
        <begin position="451"/>
        <end position="461"/>
    </location>
</feature>
<evidence type="ECO:0000313" key="3">
    <source>
        <dbReference type="Proteomes" id="UP000243052"/>
    </source>
</evidence>
<feature type="compositionally biased region" description="Basic and acidic residues" evidence="1">
    <location>
        <begin position="249"/>
        <end position="275"/>
    </location>
</feature>
<evidence type="ECO:0000313" key="2">
    <source>
        <dbReference type="EMBL" id="AMD19252.1"/>
    </source>
</evidence>
<reference evidence="2 3" key="1">
    <citation type="submission" date="2016-01" db="EMBL/GenBank/DDBJ databases">
        <title>Genome sequence of the yeast Holleya sinecauda.</title>
        <authorList>
            <person name="Dietrich F.S."/>
        </authorList>
    </citation>
    <scope>NUCLEOTIDE SEQUENCE [LARGE SCALE GENOMIC DNA]</scope>
    <source>
        <strain evidence="2 3">ATCC 58844</strain>
    </source>
</reference>
<feature type="compositionally biased region" description="Basic and acidic residues" evidence="1">
    <location>
        <begin position="469"/>
        <end position="479"/>
    </location>
</feature>
<feature type="compositionally biased region" description="Low complexity" evidence="1">
    <location>
        <begin position="221"/>
        <end position="231"/>
    </location>
</feature>
<feature type="region of interest" description="Disordered" evidence="1">
    <location>
        <begin position="415"/>
        <end position="483"/>
    </location>
</feature>
<feature type="region of interest" description="Disordered" evidence="1">
    <location>
        <begin position="68"/>
        <end position="275"/>
    </location>
</feature>
<dbReference type="GeneID" id="28721518"/>
<dbReference type="EMBL" id="CP014242">
    <property type="protein sequence ID" value="AMD19252.1"/>
    <property type="molecule type" value="Genomic_DNA"/>
</dbReference>
<accession>A0A109UY32</accession>
<protein>
    <submittedName>
        <fullName evidence="2">HBR351Cp</fullName>
    </submittedName>
</protein>
<feature type="compositionally biased region" description="Polar residues" evidence="1">
    <location>
        <begin position="1"/>
        <end position="12"/>
    </location>
</feature>
<evidence type="ECO:0000256" key="1">
    <source>
        <dbReference type="SAM" id="MobiDB-lite"/>
    </source>
</evidence>
<organism evidence="2 3">
    <name type="scientific">Eremothecium sinecaudum</name>
    <dbReference type="NCBI Taxonomy" id="45286"/>
    <lineage>
        <taxon>Eukaryota</taxon>
        <taxon>Fungi</taxon>
        <taxon>Dikarya</taxon>
        <taxon>Ascomycota</taxon>
        <taxon>Saccharomycotina</taxon>
        <taxon>Saccharomycetes</taxon>
        <taxon>Saccharomycetales</taxon>
        <taxon>Saccharomycetaceae</taxon>
        <taxon>Eremothecium</taxon>
    </lineage>
</organism>
<feature type="compositionally biased region" description="Basic and acidic residues" evidence="1">
    <location>
        <begin position="126"/>
        <end position="178"/>
    </location>
</feature>
<dbReference type="Pfam" id="PF08316">
    <property type="entry name" value="Pal1"/>
    <property type="match status" value="1"/>
</dbReference>
<dbReference type="RefSeq" id="XP_017986248.1">
    <property type="nucleotide sequence ID" value="XM_018130759.1"/>
</dbReference>
<dbReference type="PANTHER" id="PTHR28307:SF2">
    <property type="entry name" value="PROTEIN PAL1"/>
    <property type="match status" value="1"/>
</dbReference>
<proteinExistence type="predicted"/>
<keyword evidence="3" id="KW-1185">Reference proteome</keyword>